<dbReference type="Proteomes" id="UP000198584">
    <property type="component" value="Unassembled WGS sequence"/>
</dbReference>
<dbReference type="Pfam" id="PF00188">
    <property type="entry name" value="CAP"/>
    <property type="match status" value="1"/>
</dbReference>
<feature type="compositionally biased region" description="Low complexity" evidence="1">
    <location>
        <begin position="92"/>
        <end position="114"/>
    </location>
</feature>
<protein>
    <submittedName>
        <fullName evidence="4">Uncharacterized protein, YkwD family</fullName>
    </submittedName>
</protein>
<dbReference type="RefSeq" id="WP_093046100.1">
    <property type="nucleotide sequence ID" value="NZ_FNQR01000016.1"/>
</dbReference>
<dbReference type="PANTHER" id="PTHR31157">
    <property type="entry name" value="SCP DOMAIN-CONTAINING PROTEIN"/>
    <property type="match status" value="1"/>
</dbReference>
<dbReference type="NCBIfam" id="TIGR02909">
    <property type="entry name" value="spore_YkwD"/>
    <property type="match status" value="1"/>
</dbReference>
<feature type="chain" id="PRO_5011587261" evidence="2">
    <location>
        <begin position="22"/>
        <end position="241"/>
    </location>
</feature>
<dbReference type="Gene3D" id="3.40.33.10">
    <property type="entry name" value="CAP"/>
    <property type="match status" value="1"/>
</dbReference>
<dbReference type="InterPro" id="IPR014044">
    <property type="entry name" value="CAP_dom"/>
</dbReference>
<dbReference type="PANTHER" id="PTHR31157:SF1">
    <property type="entry name" value="SCP DOMAIN-CONTAINING PROTEIN"/>
    <property type="match status" value="1"/>
</dbReference>
<dbReference type="OrthoDB" id="9783944at2"/>
<gene>
    <name evidence="4" type="ORF">SAMN05421743_11671</name>
</gene>
<evidence type="ECO:0000313" key="5">
    <source>
        <dbReference type="Proteomes" id="UP000198584"/>
    </source>
</evidence>
<dbReference type="AlphaFoldDB" id="A0A1H4GM47"/>
<evidence type="ECO:0000313" key="4">
    <source>
        <dbReference type="EMBL" id="SEB09722.1"/>
    </source>
</evidence>
<dbReference type="SUPFAM" id="SSF55797">
    <property type="entry name" value="PR-1-like"/>
    <property type="match status" value="1"/>
</dbReference>
<dbReference type="EMBL" id="FNQR01000016">
    <property type="protein sequence ID" value="SEB09722.1"/>
    <property type="molecule type" value="Genomic_DNA"/>
</dbReference>
<proteinExistence type="predicted"/>
<keyword evidence="2" id="KW-0732">Signal</keyword>
<dbReference type="InterPro" id="IPR035940">
    <property type="entry name" value="CAP_sf"/>
</dbReference>
<sequence length="241" mass="27532">MKKLLTRVMSLFLMTFLIACAADNDQGLQDMNNDMQRVNYGPGDATPDRNEMQRDEYRFFTGFDLGEYRTQRDYNPNWNGGDTAAPDRGNDNAPQQNQAQPEQNQTQPKQNQPQGDINDIQRQVVELTNQERKKNGLKPLKIDQEVTEVAQEKSEDMSENDYFSHNSPTYGSPFDMMKDFGVDYTRAAENIAAGQQTPESVVDGWMNSAGHRKNILNGQLTHIGVGYDKDGNYWTQMFIRK</sequence>
<reference evidence="4 5" key="1">
    <citation type="submission" date="2016-10" db="EMBL/GenBank/DDBJ databases">
        <authorList>
            <person name="de Groot N.N."/>
        </authorList>
    </citation>
    <scope>NUCLEOTIDE SEQUENCE [LARGE SCALE GENOMIC DNA]</scope>
    <source>
        <strain evidence="4 5">CCM7597</strain>
    </source>
</reference>
<organism evidence="4 5">
    <name type="scientific">Thalassobacillus cyri</name>
    <dbReference type="NCBI Taxonomy" id="571932"/>
    <lineage>
        <taxon>Bacteria</taxon>
        <taxon>Bacillati</taxon>
        <taxon>Bacillota</taxon>
        <taxon>Bacilli</taxon>
        <taxon>Bacillales</taxon>
        <taxon>Bacillaceae</taxon>
        <taxon>Thalassobacillus</taxon>
    </lineage>
</organism>
<keyword evidence="5" id="KW-1185">Reference proteome</keyword>
<feature type="domain" description="SCP" evidence="3">
    <location>
        <begin position="126"/>
        <end position="238"/>
    </location>
</feature>
<accession>A0A1H4GM47</accession>
<evidence type="ECO:0000256" key="1">
    <source>
        <dbReference type="SAM" id="MobiDB-lite"/>
    </source>
</evidence>
<dbReference type="CDD" id="cd05379">
    <property type="entry name" value="CAP_bacterial"/>
    <property type="match status" value="1"/>
</dbReference>
<dbReference type="STRING" id="571932.SAMN05421743_11671"/>
<feature type="region of interest" description="Disordered" evidence="1">
    <location>
        <begin position="33"/>
        <end position="52"/>
    </location>
</feature>
<dbReference type="PROSITE" id="PS51257">
    <property type="entry name" value="PROKAR_LIPOPROTEIN"/>
    <property type="match status" value="1"/>
</dbReference>
<dbReference type="InterPro" id="IPR014258">
    <property type="entry name" value="CAP_domain_YkwD-like"/>
</dbReference>
<feature type="region of interest" description="Disordered" evidence="1">
    <location>
        <begin position="70"/>
        <end position="117"/>
    </location>
</feature>
<evidence type="ECO:0000259" key="3">
    <source>
        <dbReference type="Pfam" id="PF00188"/>
    </source>
</evidence>
<evidence type="ECO:0000256" key="2">
    <source>
        <dbReference type="SAM" id="SignalP"/>
    </source>
</evidence>
<feature type="signal peptide" evidence="2">
    <location>
        <begin position="1"/>
        <end position="21"/>
    </location>
</feature>
<name>A0A1H4GM47_9BACI</name>